<evidence type="ECO:0000313" key="4">
    <source>
        <dbReference type="EMBL" id="SDX83253.1"/>
    </source>
</evidence>
<feature type="region of interest" description="Disordered" evidence="1">
    <location>
        <begin position="339"/>
        <end position="359"/>
    </location>
</feature>
<keyword evidence="2" id="KW-1133">Transmembrane helix</keyword>
<evidence type="ECO:0000313" key="5">
    <source>
        <dbReference type="Proteomes" id="UP000199286"/>
    </source>
</evidence>
<name>A0A1H3EWS6_9RHOB</name>
<dbReference type="RefSeq" id="WP_177177778.1">
    <property type="nucleotide sequence ID" value="NZ_FNPF01000001.1"/>
</dbReference>
<dbReference type="AlphaFoldDB" id="A0A1H3EWS6"/>
<dbReference type="GO" id="GO:0016301">
    <property type="term" value="F:kinase activity"/>
    <property type="evidence" value="ECO:0007669"/>
    <property type="project" value="UniProtKB-KW"/>
</dbReference>
<feature type="transmembrane region" description="Helical" evidence="2">
    <location>
        <begin position="38"/>
        <end position="55"/>
    </location>
</feature>
<gene>
    <name evidence="4" type="ORF">SAMN05444340_10143</name>
</gene>
<keyword evidence="4" id="KW-0808">Transferase</keyword>
<feature type="transmembrane region" description="Helical" evidence="2">
    <location>
        <begin position="211"/>
        <end position="232"/>
    </location>
</feature>
<accession>A0A1H3EWS6</accession>
<keyword evidence="2" id="KW-0472">Membrane</keyword>
<proteinExistence type="predicted"/>
<evidence type="ECO:0000256" key="1">
    <source>
        <dbReference type="SAM" id="MobiDB-lite"/>
    </source>
</evidence>
<keyword evidence="5" id="KW-1185">Reference proteome</keyword>
<dbReference type="STRING" id="321339.SAMN05444340_10143"/>
<feature type="compositionally biased region" description="Low complexity" evidence="1">
    <location>
        <begin position="339"/>
        <end position="349"/>
    </location>
</feature>
<dbReference type="InterPro" id="IPR031621">
    <property type="entry name" value="HisKA_7TM"/>
</dbReference>
<feature type="transmembrane region" description="Helical" evidence="2">
    <location>
        <begin position="146"/>
        <end position="167"/>
    </location>
</feature>
<feature type="compositionally biased region" description="Basic and acidic residues" evidence="1">
    <location>
        <begin position="350"/>
        <end position="359"/>
    </location>
</feature>
<dbReference type="EMBL" id="FNPF01000001">
    <property type="protein sequence ID" value="SDX83253.1"/>
    <property type="molecule type" value="Genomic_DNA"/>
</dbReference>
<feature type="transmembrane region" description="Helical" evidence="2">
    <location>
        <begin position="106"/>
        <end position="126"/>
    </location>
</feature>
<evidence type="ECO:0000256" key="2">
    <source>
        <dbReference type="SAM" id="Phobius"/>
    </source>
</evidence>
<reference evidence="4 5" key="1">
    <citation type="submission" date="2016-10" db="EMBL/GenBank/DDBJ databases">
        <authorList>
            <person name="de Groot N.N."/>
        </authorList>
    </citation>
    <scope>NUCLEOTIDE SEQUENCE [LARGE SCALE GENOMIC DNA]</scope>
    <source>
        <strain evidence="4 5">DSM 26880</strain>
    </source>
</reference>
<feature type="transmembrane region" description="Helical" evidence="2">
    <location>
        <begin position="179"/>
        <end position="199"/>
    </location>
</feature>
<dbReference type="Pfam" id="PF16927">
    <property type="entry name" value="HisKA_7TM"/>
    <property type="match status" value="1"/>
</dbReference>
<keyword evidence="4" id="KW-0418">Kinase</keyword>
<feature type="transmembrane region" description="Helical" evidence="2">
    <location>
        <begin position="67"/>
        <end position="86"/>
    </location>
</feature>
<protein>
    <submittedName>
        <fullName evidence="4">N-terminal 7TM region of histidine kinase</fullName>
    </submittedName>
</protein>
<organism evidence="4 5">
    <name type="scientific">Citreimonas salinaria</name>
    <dbReference type="NCBI Taxonomy" id="321339"/>
    <lineage>
        <taxon>Bacteria</taxon>
        <taxon>Pseudomonadati</taxon>
        <taxon>Pseudomonadota</taxon>
        <taxon>Alphaproteobacteria</taxon>
        <taxon>Rhodobacterales</taxon>
        <taxon>Roseobacteraceae</taxon>
        <taxon>Citreimonas</taxon>
    </lineage>
</organism>
<feature type="domain" description="Histidine kinase N-terminal 7TM region" evidence="3">
    <location>
        <begin position="15"/>
        <end position="228"/>
    </location>
</feature>
<keyword evidence="2" id="KW-0812">Transmembrane</keyword>
<evidence type="ECO:0000259" key="3">
    <source>
        <dbReference type="Pfam" id="PF16927"/>
    </source>
</evidence>
<sequence length="359" mass="38938">MQSTAWSGVSIAALLLAVALCPLTLWLMAMQRFPGRTALFMANLGMLWWLVFAAFELSVDMLGCKLFFGGLIHAGITLVPTAWLIFLLSQQRGRAPFTWPVRVFKYLVVPAGVSVLALTSPAHGLFYGPGTRLVEGEVLHDRGIGFVAAAAYLYFFLIWALIILLRAYRKGARYQRPQVVLLLAVTGIPIVGNLAYTLGGFSLAGYDPTPFLFAVAVGAYGIMLLGGGALNVSAIARRQVIDTLPQAIFVVTREFEVIPSNAAAVRMLSEEGDQRSEAEIMQELIARFHACRDTDHGRLIAQPFGLRYYDFGRPGAPGLRPRRRTAGLAVLGAGRQRVAGARTGAGTDRAPYRDRAPAG</sequence>
<feature type="transmembrane region" description="Helical" evidence="2">
    <location>
        <begin position="6"/>
        <end position="26"/>
    </location>
</feature>
<dbReference type="Proteomes" id="UP000199286">
    <property type="component" value="Unassembled WGS sequence"/>
</dbReference>